<keyword evidence="3" id="KW-1185">Reference proteome</keyword>
<feature type="compositionally biased region" description="Low complexity" evidence="1">
    <location>
        <begin position="375"/>
        <end position="395"/>
    </location>
</feature>
<feature type="compositionally biased region" description="Acidic residues" evidence="1">
    <location>
        <begin position="1304"/>
        <end position="1316"/>
    </location>
</feature>
<feature type="region of interest" description="Disordered" evidence="1">
    <location>
        <begin position="334"/>
        <end position="353"/>
    </location>
</feature>
<feature type="compositionally biased region" description="Acidic residues" evidence="1">
    <location>
        <begin position="1143"/>
        <end position="1153"/>
    </location>
</feature>
<feature type="compositionally biased region" description="Basic and acidic residues" evidence="1">
    <location>
        <begin position="128"/>
        <end position="137"/>
    </location>
</feature>
<name>A0A7R9GG65_9CRUS</name>
<feature type="region of interest" description="Disordered" evidence="1">
    <location>
        <begin position="847"/>
        <end position="903"/>
    </location>
</feature>
<accession>A0A7R9GG65</accession>
<feature type="compositionally biased region" description="Basic and acidic residues" evidence="1">
    <location>
        <begin position="1086"/>
        <end position="1098"/>
    </location>
</feature>
<feature type="compositionally biased region" description="Basic and acidic residues" evidence="1">
    <location>
        <begin position="1246"/>
        <end position="1264"/>
    </location>
</feature>
<dbReference type="Proteomes" id="UP000678499">
    <property type="component" value="Unassembled WGS sequence"/>
</dbReference>
<dbReference type="EMBL" id="CAJPEX010002813">
    <property type="protein sequence ID" value="CAG0921512.1"/>
    <property type="molecule type" value="Genomic_DNA"/>
</dbReference>
<feature type="compositionally biased region" description="Acidic residues" evidence="1">
    <location>
        <begin position="1069"/>
        <end position="1082"/>
    </location>
</feature>
<evidence type="ECO:0000313" key="2">
    <source>
        <dbReference type="EMBL" id="CAD7281360.1"/>
    </source>
</evidence>
<dbReference type="EMBL" id="OA884850">
    <property type="protein sequence ID" value="CAD7281360.1"/>
    <property type="molecule type" value="Genomic_DNA"/>
</dbReference>
<dbReference type="OrthoDB" id="6382824at2759"/>
<evidence type="ECO:0000313" key="3">
    <source>
        <dbReference type="Proteomes" id="UP000678499"/>
    </source>
</evidence>
<feature type="compositionally biased region" description="Low complexity" evidence="1">
    <location>
        <begin position="341"/>
        <end position="353"/>
    </location>
</feature>
<proteinExistence type="predicted"/>
<feature type="region of interest" description="Disordered" evidence="1">
    <location>
        <begin position="1213"/>
        <end position="1325"/>
    </location>
</feature>
<protein>
    <submittedName>
        <fullName evidence="2">Uncharacterized protein</fullName>
    </submittedName>
</protein>
<feature type="compositionally biased region" description="Basic and acidic residues" evidence="1">
    <location>
        <begin position="1227"/>
        <end position="1236"/>
    </location>
</feature>
<feature type="region of interest" description="Disordered" evidence="1">
    <location>
        <begin position="375"/>
        <end position="402"/>
    </location>
</feature>
<feature type="region of interest" description="Disordered" evidence="1">
    <location>
        <begin position="934"/>
        <end position="1025"/>
    </location>
</feature>
<feature type="compositionally biased region" description="Low complexity" evidence="1">
    <location>
        <begin position="936"/>
        <end position="963"/>
    </location>
</feature>
<organism evidence="2">
    <name type="scientific">Notodromas monacha</name>
    <dbReference type="NCBI Taxonomy" id="399045"/>
    <lineage>
        <taxon>Eukaryota</taxon>
        <taxon>Metazoa</taxon>
        <taxon>Ecdysozoa</taxon>
        <taxon>Arthropoda</taxon>
        <taxon>Crustacea</taxon>
        <taxon>Oligostraca</taxon>
        <taxon>Ostracoda</taxon>
        <taxon>Podocopa</taxon>
        <taxon>Podocopida</taxon>
        <taxon>Cypridocopina</taxon>
        <taxon>Cypridoidea</taxon>
        <taxon>Cyprididae</taxon>
        <taxon>Notodromas</taxon>
    </lineage>
</organism>
<feature type="region of interest" description="Disordered" evidence="1">
    <location>
        <begin position="1"/>
        <end position="91"/>
    </location>
</feature>
<feature type="compositionally biased region" description="Low complexity" evidence="1">
    <location>
        <begin position="155"/>
        <end position="167"/>
    </location>
</feature>
<evidence type="ECO:0000256" key="1">
    <source>
        <dbReference type="SAM" id="MobiDB-lite"/>
    </source>
</evidence>
<gene>
    <name evidence="2" type="ORF">NMOB1V02_LOCUS9007</name>
</gene>
<feature type="compositionally biased region" description="Low complexity" evidence="1">
    <location>
        <begin position="1115"/>
        <end position="1138"/>
    </location>
</feature>
<feature type="compositionally biased region" description="Basic and acidic residues" evidence="1">
    <location>
        <begin position="1"/>
        <end position="16"/>
    </location>
</feature>
<feature type="compositionally biased region" description="Acidic residues" evidence="1">
    <location>
        <begin position="1265"/>
        <end position="1279"/>
    </location>
</feature>
<feature type="region of interest" description="Disordered" evidence="1">
    <location>
        <begin position="600"/>
        <end position="632"/>
    </location>
</feature>
<reference evidence="2" key="1">
    <citation type="submission" date="2020-11" db="EMBL/GenBank/DDBJ databases">
        <authorList>
            <person name="Tran Van P."/>
        </authorList>
    </citation>
    <scope>NUCLEOTIDE SEQUENCE</scope>
</reference>
<sequence>MAEEAPKSRPSRDIKWDTGAWRPIDAPCATCHEKSSEKAAVVSNASPRPGRQVSPSAAPPAPASIQVQVTPSSVPKPSRPQQPQQQSNNVRIPLKPTTLLFQVGPQIVQPVEIAPAVVPGFLFPAGEPRRKPSDHMHPPPHRVPVGSPISQSFFPSSGRNPNNNNNNRPPPPSPQTKPGTTVLLLPTHRNPSQPAAPAPAADKVIIEVNKSPEKPESEITVGKSVSGSGKPRVQLIYIPAATLRGRKDPLENIKGPVTDKLLAELNLPGAKIVSVVKTDPAETQQHNRQAPGLKQLSPFSVNGKLNLDFVRSFLPSGAELVSIRGLNGQLDVDGSFEKKTPSQSPSQSFSNSANSIETGFNSPFFTNSPFQNFSPKFRQPSSSSSSKSSLPSKQQVFSSQNDNNKAASFEHNVDLPEQHGPLSLVLNSKAFKVEQDLSLMIHNLDKKNKIDIDEVIRSLRNINSGSLANFHSDFGKDVDYPKVFIAPATLSPPAGYAKIDLKIPKVQVTSGPKAPNSNLPNAYIASREHLPPDGYVKIDLPEEVNANTIPETKQFVGFKDSHEKTLESGSHFLPRPFVRPSVADSIASLNQFWIQPAKSNSHENDRFASSGTTTTASPLPSQTTTASHSGFRFWPTTNQSPFPFQSLFPSSLQTSGGFVATTTPTPTTTTVYHLPSTTARPFVFPTTYKSTFPKAFFPPPQQQLDVTKQPNNNGGVGHLPEAFIGPSDIETPDGYVKIQLPVPGIENPRGGNGDGFRNLDEDEENTGALPEFFIAPADQEPPEGYVRIALPVAATKNNQIDGDNNEDDRYEPTLPPTTIESTTTTTTLSTSSTPVFGRQIPGRLFGNQLGLSGDDNNADLQSVNRQRVPVRPRPAYLRPRGRPTQEPAAVQGTTAAPRAEDSQVIKSREATLFPPYQEAVKRFRGRYHNDIKESETPAAAAATPDAPAPVETTTSSTTTVSTVRPGFGTRTIRRPINGVRRKVLLNRRPIARTQEPQDETPKPQETESVPPATTTEGSTEHDSSRDLEISGSRFVYHHQPSEVDQVLQSDPWWVHINSKPSGELKDNENNDDYTQENEENETLDPASREDSSKNDDKTGAYSSFVSMPADNEAISPVAEPEPAAANVNSADSKDSSSSLEQGQLEDNEGEEEDPQRSVESAEESKSSSSEQQSPVTATPEPFTATIPALKHLLEQQGINSDYVEDIARELLDAEQQQQQQQQATRLESPDASDKYLWKYTAINRPTNREDMGAEEEKSDSKEPEDLVEEPELPEDELILEPEQRPAKPVNQSPPEMSTVAPVAEVEENSQVEEGDGESVPNPNDIKILGVSTATERSQVSVICFKNKCVKQEEEEY</sequence>
<feature type="region of interest" description="Disordered" evidence="1">
    <location>
        <begin position="128"/>
        <end position="200"/>
    </location>
</feature>
<feature type="region of interest" description="Disordered" evidence="1">
    <location>
        <begin position="1057"/>
        <end position="1183"/>
    </location>
</feature>
<feature type="compositionally biased region" description="Polar residues" evidence="1">
    <location>
        <begin position="607"/>
        <end position="628"/>
    </location>
</feature>
<feature type="compositionally biased region" description="Low complexity" evidence="1">
    <location>
        <begin position="816"/>
        <end position="834"/>
    </location>
</feature>
<feature type="region of interest" description="Disordered" evidence="1">
    <location>
        <begin position="797"/>
        <end position="835"/>
    </location>
</feature>
<feature type="compositionally biased region" description="Low complexity" evidence="1">
    <location>
        <begin position="71"/>
        <end position="87"/>
    </location>
</feature>